<feature type="compositionally biased region" description="Low complexity" evidence="1">
    <location>
        <begin position="161"/>
        <end position="180"/>
    </location>
</feature>
<evidence type="ECO:0000256" key="1">
    <source>
        <dbReference type="SAM" id="MobiDB-lite"/>
    </source>
</evidence>
<dbReference type="Gene3D" id="3.10.10.10">
    <property type="entry name" value="HIV Type 1 Reverse Transcriptase, subunit A, domain 1"/>
    <property type="match status" value="1"/>
</dbReference>
<dbReference type="InterPro" id="IPR012337">
    <property type="entry name" value="RNaseH-like_sf"/>
</dbReference>
<keyword evidence="3" id="KW-0695">RNA-directed DNA polymerase</keyword>
<dbReference type="PANTHER" id="PTHR37984">
    <property type="entry name" value="PROTEIN CBG26694"/>
    <property type="match status" value="1"/>
</dbReference>
<dbReference type="GO" id="GO:0003676">
    <property type="term" value="F:nucleic acid binding"/>
    <property type="evidence" value="ECO:0007669"/>
    <property type="project" value="InterPro"/>
</dbReference>
<feature type="region of interest" description="Disordered" evidence="1">
    <location>
        <begin position="158"/>
        <end position="193"/>
    </location>
</feature>
<dbReference type="InterPro" id="IPR036397">
    <property type="entry name" value="RNaseH_sf"/>
</dbReference>
<keyword evidence="3" id="KW-0808">Transferase</keyword>
<organism evidence="3">
    <name type="scientific">Tanacetum cinerariifolium</name>
    <name type="common">Dalmatian daisy</name>
    <name type="synonym">Chrysanthemum cinerariifolium</name>
    <dbReference type="NCBI Taxonomy" id="118510"/>
    <lineage>
        <taxon>Eukaryota</taxon>
        <taxon>Viridiplantae</taxon>
        <taxon>Streptophyta</taxon>
        <taxon>Embryophyta</taxon>
        <taxon>Tracheophyta</taxon>
        <taxon>Spermatophyta</taxon>
        <taxon>Magnoliopsida</taxon>
        <taxon>eudicotyledons</taxon>
        <taxon>Gunneridae</taxon>
        <taxon>Pentapetalae</taxon>
        <taxon>asterids</taxon>
        <taxon>campanulids</taxon>
        <taxon>Asterales</taxon>
        <taxon>Asteraceae</taxon>
        <taxon>Asteroideae</taxon>
        <taxon>Anthemideae</taxon>
        <taxon>Anthemidinae</taxon>
        <taxon>Tanacetum</taxon>
    </lineage>
</organism>
<gene>
    <name evidence="3" type="ORF">Tci_001689</name>
</gene>
<dbReference type="PROSITE" id="PS50994">
    <property type="entry name" value="INTEGRASE"/>
    <property type="match status" value="1"/>
</dbReference>
<dbReference type="InterPro" id="IPR050951">
    <property type="entry name" value="Retrovirus_Pol_polyprotein"/>
</dbReference>
<dbReference type="PANTHER" id="PTHR37984:SF5">
    <property type="entry name" value="PROTEIN NYNRIN-LIKE"/>
    <property type="match status" value="1"/>
</dbReference>
<dbReference type="SUPFAM" id="SSF56672">
    <property type="entry name" value="DNA/RNA polymerases"/>
    <property type="match status" value="1"/>
</dbReference>
<accession>A0A699GK39</accession>
<feature type="domain" description="Integrase catalytic" evidence="2">
    <location>
        <begin position="559"/>
        <end position="718"/>
    </location>
</feature>
<comment type="caution">
    <text evidence="3">The sequence shown here is derived from an EMBL/GenBank/DDBJ whole genome shotgun (WGS) entry which is preliminary data.</text>
</comment>
<protein>
    <submittedName>
        <fullName evidence="3">Reverse transcriptase domain-containing protein</fullName>
    </submittedName>
</protein>
<sequence>MFPSHISAKPLFSSAPISVGPSRKRCGSHAAFVLAASPVRAYLSPTTDDRLPPHKRLQLTAKRVVPPVHVEPTVRERLDEQSKAIGELYVNLQEIPIQRLEEIEDEQRALKDMTKTAETERTNLRKRVRKMPITRQGMTTAAIERLVNQRVAHALAAQEANRNNRNGNKNVNNNVNGNGNENREEENINTRGNAGGVAPVAQACTYKDFLNCQPRNFSGTKGVEGLARWFEKMESTIGIDEAYEMSWKDLMKLMIKEFSLLCPRLVPEEEDKIKRDCKAAVMAMTQRAPVPNQRSITCYECGRQGHIRSEYPKFKNQNLRNQASNGEARGRAYALGGGEAKQDSNVVTVIVCDEKIVRISYGNEVLTTQGVGSDGRSNSRLNIISCTKTQKYIPKGFHVFIAHIIEKKAKDKSGEKQLKEMPIMRDFPKVFPENLPGLPPTRQVEFQIDLVPGAAPIAWSPYRPAPSDMQKLSVQLEELYDKGIIRPSSSPWGAPDLFVKKKDGSFKMCIDYRELNKLTGKNSKRGGRCLKPKGKDEAATSSSLNDDNRLKLSISNSECSSQSNEGRKCQGKKPLWTSSGHDTIWVIVNRLIKSAYFLPMKETDSIEKLMRLYLKEVVSWNGVPVSIISDRYSRFTSHFWQSLQKVLGTQLDMSAAYHPQTDGQSERTIQTLEDMLRACVIDFGKDYDSHLPLVEFSYNNSYHISIKAAPFKALYGRAMEFKKRFRVYLGARTPIPEEVSALVFGPCTFVEYHNLSFGDKSLLTGKDYNTPQLHSEIGLSNEARGGSGSGSGADDQMAGMKTLVGMMMRVISIYGKVVGVHCTDVASPTSNARRHVLEEKFPRRHVTVKTSVLSSGKAANVVVKLSFT</sequence>
<name>A0A699GK39_TANCI</name>
<feature type="compositionally biased region" description="Basic residues" evidence="1">
    <location>
        <begin position="523"/>
        <end position="532"/>
    </location>
</feature>
<reference evidence="3" key="1">
    <citation type="journal article" date="2019" name="Sci. Rep.">
        <title>Draft genome of Tanacetum cinerariifolium, the natural source of mosquito coil.</title>
        <authorList>
            <person name="Yamashiro T."/>
            <person name="Shiraishi A."/>
            <person name="Satake H."/>
            <person name="Nakayama K."/>
        </authorList>
    </citation>
    <scope>NUCLEOTIDE SEQUENCE</scope>
</reference>
<keyword evidence="3" id="KW-0548">Nucleotidyltransferase</keyword>
<dbReference type="AlphaFoldDB" id="A0A699GK39"/>
<dbReference type="EMBL" id="BKCJ010000092">
    <property type="protein sequence ID" value="GEU29711.1"/>
    <property type="molecule type" value="Genomic_DNA"/>
</dbReference>
<dbReference type="GO" id="GO:0015074">
    <property type="term" value="P:DNA integration"/>
    <property type="evidence" value="ECO:0007669"/>
    <property type="project" value="InterPro"/>
</dbReference>
<dbReference type="Gene3D" id="3.30.420.10">
    <property type="entry name" value="Ribonuclease H-like superfamily/Ribonuclease H"/>
    <property type="match status" value="1"/>
</dbReference>
<dbReference type="InterPro" id="IPR001584">
    <property type="entry name" value="Integrase_cat-core"/>
</dbReference>
<evidence type="ECO:0000313" key="3">
    <source>
        <dbReference type="EMBL" id="GEU29711.1"/>
    </source>
</evidence>
<evidence type="ECO:0000259" key="2">
    <source>
        <dbReference type="PROSITE" id="PS50994"/>
    </source>
</evidence>
<dbReference type="GO" id="GO:0003964">
    <property type="term" value="F:RNA-directed DNA polymerase activity"/>
    <property type="evidence" value="ECO:0007669"/>
    <property type="project" value="UniProtKB-KW"/>
</dbReference>
<feature type="region of interest" description="Disordered" evidence="1">
    <location>
        <begin position="523"/>
        <end position="544"/>
    </location>
</feature>
<dbReference type="SUPFAM" id="SSF53098">
    <property type="entry name" value="Ribonuclease H-like"/>
    <property type="match status" value="1"/>
</dbReference>
<dbReference type="InterPro" id="IPR043502">
    <property type="entry name" value="DNA/RNA_pol_sf"/>
</dbReference>
<proteinExistence type="predicted"/>